<evidence type="ECO:0000256" key="1">
    <source>
        <dbReference type="SAM" id="SignalP"/>
    </source>
</evidence>
<name>A0A327VQI3_9BACT</name>
<proteinExistence type="predicted"/>
<gene>
    <name evidence="2" type="ORF">CLV59_109261</name>
</gene>
<feature type="signal peptide" evidence="1">
    <location>
        <begin position="1"/>
        <end position="22"/>
    </location>
</feature>
<evidence type="ECO:0000313" key="3">
    <source>
        <dbReference type="Proteomes" id="UP000249819"/>
    </source>
</evidence>
<comment type="caution">
    <text evidence="2">The sequence shown here is derived from an EMBL/GenBank/DDBJ whole genome shotgun (WGS) entry which is preliminary data.</text>
</comment>
<keyword evidence="1" id="KW-0732">Signal</keyword>
<dbReference type="PROSITE" id="PS51257">
    <property type="entry name" value="PROKAR_LIPOPROTEIN"/>
    <property type="match status" value="1"/>
</dbReference>
<sequence length="240" mass="27072">MKFFPPALFILFLMACGGAEHAHIPTDSVTISRSKDVIADEDEYEKAYGLDDLDRYVYKEYGYDSTRFKLIPTKSTITSQSDESDHVQYTAEFNNKDYQLKFIWSGTEDGDSSASQLFVNNKPVKFYDPGTNNEATGPGELDFGVDVQMGLYSWPSRNYLLVSGQARGAQGRFRSILYGILVNVSTNPMRAYVISTYEDPGDFYLKMNNHQQLTYLSCTPELGESGTVDSLHPHLEIIEK</sequence>
<evidence type="ECO:0000313" key="2">
    <source>
        <dbReference type="EMBL" id="RAJ75647.1"/>
    </source>
</evidence>
<protein>
    <recommendedName>
        <fullName evidence="4">Lipoprotein</fullName>
    </recommendedName>
</protein>
<dbReference type="RefSeq" id="WP_111594799.1">
    <property type="nucleotide sequence ID" value="NZ_QLMA01000009.1"/>
</dbReference>
<keyword evidence="3" id="KW-1185">Reference proteome</keyword>
<dbReference type="EMBL" id="QLMA01000009">
    <property type="protein sequence ID" value="RAJ75647.1"/>
    <property type="molecule type" value="Genomic_DNA"/>
</dbReference>
<feature type="chain" id="PRO_5016309451" description="Lipoprotein" evidence="1">
    <location>
        <begin position="23"/>
        <end position="240"/>
    </location>
</feature>
<dbReference type="Proteomes" id="UP000249819">
    <property type="component" value="Unassembled WGS sequence"/>
</dbReference>
<dbReference type="OrthoDB" id="9940066at2"/>
<reference evidence="2 3" key="1">
    <citation type="submission" date="2018-06" db="EMBL/GenBank/DDBJ databases">
        <title>Genomic Encyclopedia of Archaeal and Bacterial Type Strains, Phase II (KMG-II): from individual species to whole genera.</title>
        <authorList>
            <person name="Goeker M."/>
        </authorList>
    </citation>
    <scope>NUCLEOTIDE SEQUENCE [LARGE SCALE GENOMIC DNA]</scope>
    <source>
        <strain evidence="2 3">DSM 29821</strain>
    </source>
</reference>
<accession>A0A327VQI3</accession>
<organism evidence="2 3">
    <name type="scientific">Chitinophaga dinghuensis</name>
    <dbReference type="NCBI Taxonomy" id="1539050"/>
    <lineage>
        <taxon>Bacteria</taxon>
        <taxon>Pseudomonadati</taxon>
        <taxon>Bacteroidota</taxon>
        <taxon>Chitinophagia</taxon>
        <taxon>Chitinophagales</taxon>
        <taxon>Chitinophagaceae</taxon>
        <taxon>Chitinophaga</taxon>
    </lineage>
</organism>
<evidence type="ECO:0008006" key="4">
    <source>
        <dbReference type="Google" id="ProtNLM"/>
    </source>
</evidence>
<dbReference type="AlphaFoldDB" id="A0A327VQI3"/>